<dbReference type="InterPro" id="IPR057326">
    <property type="entry name" value="KR_dom"/>
</dbReference>
<dbReference type="Gene3D" id="3.40.47.10">
    <property type="match status" value="1"/>
</dbReference>
<dbReference type="InterPro" id="IPR042104">
    <property type="entry name" value="PKS_dehydratase_sf"/>
</dbReference>
<dbReference type="InterPro" id="IPR016039">
    <property type="entry name" value="Thiolase-like"/>
</dbReference>
<dbReference type="InterPro" id="IPR020806">
    <property type="entry name" value="PKS_PP-bd"/>
</dbReference>
<gene>
    <name evidence="11" type="ORF">Egran_05770</name>
</gene>
<dbReference type="Gene3D" id="3.10.129.110">
    <property type="entry name" value="Polyketide synthase dehydratase"/>
    <property type="match status" value="1"/>
</dbReference>
<evidence type="ECO:0000259" key="8">
    <source>
        <dbReference type="PROSITE" id="PS50075"/>
    </source>
</evidence>
<feature type="domain" description="Ketosynthase family 3 (KS3)" evidence="9">
    <location>
        <begin position="44"/>
        <end position="471"/>
    </location>
</feature>
<dbReference type="PANTHER" id="PTHR43775">
    <property type="entry name" value="FATTY ACID SYNTHASE"/>
    <property type="match status" value="1"/>
</dbReference>
<evidence type="ECO:0000256" key="5">
    <source>
        <dbReference type="ARBA" id="ARBA00038879"/>
    </source>
</evidence>
<dbReference type="Pfam" id="PF02801">
    <property type="entry name" value="Ketoacyl-synt_C"/>
    <property type="match status" value="1"/>
</dbReference>
<keyword evidence="12" id="KW-1185">Reference proteome</keyword>
<protein>
    <recommendedName>
        <fullName evidence="5">6-methylsalicylic acid synthase</fullName>
        <ecNumber evidence="5">2.3.1.165</ecNumber>
    </recommendedName>
</protein>
<keyword evidence="1" id="KW-0596">Phosphopantetheine</keyword>
<dbReference type="InterPro" id="IPR049900">
    <property type="entry name" value="PKS_mFAS_DH"/>
</dbReference>
<feature type="active site" description="Proton acceptor; for dehydratase activity" evidence="6">
    <location>
        <position position="973"/>
    </location>
</feature>
<organism evidence="11 12">
    <name type="scientific">Elaphomyces granulatus</name>
    <dbReference type="NCBI Taxonomy" id="519963"/>
    <lineage>
        <taxon>Eukaryota</taxon>
        <taxon>Fungi</taxon>
        <taxon>Dikarya</taxon>
        <taxon>Ascomycota</taxon>
        <taxon>Pezizomycotina</taxon>
        <taxon>Eurotiomycetes</taxon>
        <taxon>Eurotiomycetidae</taxon>
        <taxon>Eurotiales</taxon>
        <taxon>Elaphomycetaceae</taxon>
        <taxon>Elaphomyces</taxon>
    </lineage>
</organism>
<sequence>MLSPGSTPSLTRVPTPGVVSEDGDYSSPPTSVENDTPQSHDFSINDIAIIGMACRVPGGVNSPSQLWDFLLQKGDASGDMPSWRWAPYHSRHPRNEELLAKTTSKGYFLDKIEDFDASFFSVSPREAEQMDPQQRIALEVAWEALENAGISPQRLAGSNTSVYMGVNSDDYGKLILEDLQNVGAHMGVGTAYCGIPSRISYLLDLMGPSVALDAACASSLVAVHHARQAIRAGETDLAIAGGVNALLGPGLTRVLDEAGAIAADGKCRSFDDSAHGYGRGEGAGVVVLKRLDKALADGDHVLAVLKGTAVCSDGKTVGIMAPNAIAQQLVARKALQEAKVTADSIHYIEAHATSTSLGDPTETDALAEIYGSGSGRDRSDPCYIGSIKPNIGHLEAGAGVMGLIKAVMVLQQGSVPPQANLQTLNKKIDWKKNLLRPCFEATKFPPSLTPARAGIASYGYSGTVSHAIIEAVSPSYQPPAPISNDSNPTALILLSTPQANRLPAAASALKVWLEENGESVSLTATATTLARHRAHHRFRNAIVAESVSDAIAALGEISKGGNGRYIVNDRVAPESVKGPVWVFSGHGAQWAEMGHELFRSRPSFYDVVQKLEPIIQAELGFSAIETLHSGNLDRSDVVQVMTFLMHLGIAAVLGEEAGPPSAVVGHSLGETAAAVISGALTWHEGALIVCRRARLYREVMGQGAMILVRLSADEARSRIGDRSNISVAIDASPTSCVLSGTINSIQELADAWKQEGIEVRQVASDVPFHTQLLSKLADPLCDALYQDLHPQSPQIPLYSTSQQDPRANISRDIGYWVNNMVQPVRLRSTVAAMVQDGFRVFVEISSHPIVTHSMNETVSQETEERFLTVPTMVRKQPAMKNILTAVGRLHCFGCPVAYIDHNSNAPWVSSVPGTLWNHQQFYKAVAEVPRTQSATHDPSANDLLGARTTVGRTEQVLFQTHLDEDNRPFPGHHPLHGSEIVPAAVLINSFLKATSPNCLEDVSLKVPVVVSPPREIQILLDPRQITITSRLHSSDSATSDDGSWLVNTTAKVGPADAVPSVANIDLAGLRSRLPQKLSLGFSVDYLASVGVPDMGFPWRVVEHVADEQEMLAQVETNPENTPGMNDSWASILDAATSIASTLFHREPKLRMPTSVRRVIAKKGVSSPQVGYINCSKSPFMGEAADILVCADDGTVLVEFQAMAFAGIEGEAFSRKNIKGLVHRIAWPPTKLAEEPLDFHHVAFLLTDPEEDTGARVQRYQKQLHDRGLSTSTHLSPKDLPLSDPKTIIVHIPQSAVSADTVFEAVSKSCEILVAAAKQLISQSMDTKLFTITNGNNNTWSKLGDSPLYGLSRIIQSEHPEIWGGLVEVEDDMFPVMAIKYVQGEDVVKIRDGVPRSGRLRPFPTEASQTRSTRVTFSPGGTYLITGGLGALGLEVAQWMVEQGARRLLLASRRKLAPRSLWNLRNEDNVIQRILALESLGATVHAISVDISVPKGAADLSRAIGELGMPPVTGVVHAAGVLRDQLLEEITTDSFDEVLAPKLQGALNLHTVFPPGNLDFFLLFSSCGQLLGFPGQSSYASGNAFLDALAAQRRLQGDNSVSMLWTSWHGLGMAASTEYINAELTARGITDVTTEEAFMAWENVTSLNTDHAVILRARLLDADEPLPHPILQDIAPRKQRSSDDGQAQQGDKEELRGGMNLEEHLAKVIGSCVASTLSIAESDVDPLIALSEMGMDSVMTVTFRTQLQQALKVKVGPTLIWKCPTVDHLIKHFLQELQK</sequence>
<keyword evidence="3" id="KW-0808">Transferase</keyword>
<dbReference type="SMART" id="SM00825">
    <property type="entry name" value="PKS_KS"/>
    <property type="match status" value="1"/>
</dbReference>
<reference evidence="11 12" key="1">
    <citation type="journal article" date="2015" name="Environ. Microbiol.">
        <title>Metagenome sequence of Elaphomyces granulatus from sporocarp tissue reveals Ascomycota ectomycorrhizal fingerprints of genome expansion and a Proteobacteria-rich microbiome.</title>
        <authorList>
            <person name="Quandt C.A."/>
            <person name="Kohler A."/>
            <person name="Hesse C.N."/>
            <person name="Sharpton T.J."/>
            <person name="Martin F."/>
            <person name="Spatafora J.W."/>
        </authorList>
    </citation>
    <scope>NUCLEOTIDE SEQUENCE [LARGE SCALE GENOMIC DNA]</scope>
    <source>
        <strain evidence="11 12">OSC145934</strain>
    </source>
</reference>
<dbReference type="EC" id="2.3.1.165" evidence="5"/>
<evidence type="ECO:0000256" key="6">
    <source>
        <dbReference type="PROSITE-ProRule" id="PRU01363"/>
    </source>
</evidence>
<dbReference type="EMBL" id="NPHW01005723">
    <property type="protein sequence ID" value="OXV06462.1"/>
    <property type="molecule type" value="Genomic_DNA"/>
</dbReference>
<feature type="active site" description="Proton donor; for dehydratase activity" evidence="6">
    <location>
        <position position="1126"/>
    </location>
</feature>
<dbReference type="PROSITE" id="PS50075">
    <property type="entry name" value="CARRIER"/>
    <property type="match status" value="1"/>
</dbReference>
<dbReference type="SUPFAM" id="SSF52151">
    <property type="entry name" value="FabD/lysophospholipase-like"/>
    <property type="match status" value="1"/>
</dbReference>
<evidence type="ECO:0000313" key="12">
    <source>
        <dbReference type="Proteomes" id="UP000243515"/>
    </source>
</evidence>
<feature type="region of interest" description="C-terminal hotdog fold" evidence="6">
    <location>
        <begin position="1074"/>
        <end position="1213"/>
    </location>
</feature>
<dbReference type="SUPFAM" id="SSF53901">
    <property type="entry name" value="Thiolase-like"/>
    <property type="match status" value="1"/>
</dbReference>
<dbReference type="Gene3D" id="3.40.50.720">
    <property type="entry name" value="NAD(P)-binding Rossmann-like Domain"/>
    <property type="match status" value="1"/>
</dbReference>
<feature type="compositionally biased region" description="Polar residues" evidence="7">
    <location>
        <begin position="27"/>
        <end position="40"/>
    </location>
</feature>
<dbReference type="SMART" id="SM00823">
    <property type="entry name" value="PKS_PP"/>
    <property type="match status" value="1"/>
</dbReference>
<dbReference type="GO" id="GO:0031177">
    <property type="term" value="F:phosphopantetheine binding"/>
    <property type="evidence" value="ECO:0007669"/>
    <property type="project" value="InterPro"/>
</dbReference>
<dbReference type="InterPro" id="IPR018201">
    <property type="entry name" value="Ketoacyl_synth_AS"/>
</dbReference>
<evidence type="ECO:0000259" key="10">
    <source>
        <dbReference type="PROSITE" id="PS52019"/>
    </source>
</evidence>
<dbReference type="InterPro" id="IPR016036">
    <property type="entry name" value="Malonyl_transacylase_ACP-bd"/>
</dbReference>
<dbReference type="SMART" id="SM01294">
    <property type="entry name" value="PKS_PP_betabranch"/>
    <property type="match status" value="1"/>
</dbReference>
<dbReference type="InterPro" id="IPR014031">
    <property type="entry name" value="Ketoacyl_synth_C"/>
</dbReference>
<dbReference type="Proteomes" id="UP000243515">
    <property type="component" value="Unassembled WGS sequence"/>
</dbReference>
<accession>A0A232LQQ8</accession>
<proteinExistence type="predicted"/>
<dbReference type="PROSITE" id="PS52019">
    <property type="entry name" value="PKS_MFAS_DH"/>
    <property type="match status" value="1"/>
</dbReference>
<evidence type="ECO:0000256" key="3">
    <source>
        <dbReference type="ARBA" id="ARBA00022679"/>
    </source>
</evidence>
<evidence type="ECO:0000313" key="11">
    <source>
        <dbReference type="EMBL" id="OXV06462.1"/>
    </source>
</evidence>
<dbReference type="InterPro" id="IPR014043">
    <property type="entry name" value="Acyl_transferase_dom"/>
</dbReference>
<dbReference type="Gene3D" id="1.10.1200.10">
    <property type="entry name" value="ACP-like"/>
    <property type="match status" value="1"/>
</dbReference>
<dbReference type="GO" id="GO:0004312">
    <property type="term" value="F:fatty acid synthase activity"/>
    <property type="evidence" value="ECO:0007669"/>
    <property type="project" value="TreeGrafter"/>
</dbReference>
<feature type="region of interest" description="Disordered" evidence="7">
    <location>
        <begin position="1667"/>
        <end position="1696"/>
    </location>
</feature>
<dbReference type="SUPFAM" id="SSF47336">
    <property type="entry name" value="ACP-like"/>
    <property type="match status" value="1"/>
</dbReference>
<dbReference type="Pfam" id="PF00550">
    <property type="entry name" value="PP-binding"/>
    <property type="match status" value="1"/>
</dbReference>
<dbReference type="PROSITE" id="PS52004">
    <property type="entry name" value="KS3_2"/>
    <property type="match status" value="1"/>
</dbReference>
<dbReference type="InterPro" id="IPR001227">
    <property type="entry name" value="Ac_transferase_dom_sf"/>
</dbReference>
<dbReference type="InterPro" id="IPR049552">
    <property type="entry name" value="PKS_DH_N"/>
</dbReference>
<dbReference type="Gene3D" id="3.40.366.10">
    <property type="entry name" value="Malonyl-Coenzyme A Acyl Carrier Protein, domain 2"/>
    <property type="match status" value="1"/>
</dbReference>
<evidence type="ECO:0000256" key="4">
    <source>
        <dbReference type="ARBA" id="ARBA00023268"/>
    </source>
</evidence>
<dbReference type="CDD" id="cd05274">
    <property type="entry name" value="KR_FAS_SDR_x"/>
    <property type="match status" value="1"/>
</dbReference>
<dbReference type="InterPro" id="IPR020807">
    <property type="entry name" value="PKS_DH"/>
</dbReference>
<dbReference type="Pfam" id="PF08659">
    <property type="entry name" value="KR"/>
    <property type="match status" value="1"/>
</dbReference>
<evidence type="ECO:0000256" key="7">
    <source>
        <dbReference type="SAM" id="MobiDB-lite"/>
    </source>
</evidence>
<feature type="region of interest" description="N-terminal hotdog fold" evidence="6">
    <location>
        <begin position="941"/>
        <end position="1059"/>
    </location>
</feature>
<comment type="caution">
    <text evidence="11">The sequence shown here is derived from an EMBL/GenBank/DDBJ whole genome shotgun (WGS) entry which is preliminary data.</text>
</comment>
<dbReference type="Gene3D" id="3.30.70.250">
    <property type="entry name" value="Malonyl-CoA ACP transacylase, ACP-binding"/>
    <property type="match status" value="1"/>
</dbReference>
<dbReference type="GO" id="GO:0050641">
    <property type="term" value="F:6-methylsalicylic acid synthase activity"/>
    <property type="evidence" value="ECO:0007669"/>
    <property type="project" value="UniProtKB-EC"/>
</dbReference>
<feature type="domain" description="PKS/mFAS DH" evidence="10">
    <location>
        <begin position="941"/>
        <end position="1213"/>
    </location>
</feature>
<dbReference type="InterPro" id="IPR016035">
    <property type="entry name" value="Acyl_Trfase/lysoPLipase"/>
</dbReference>
<dbReference type="Pfam" id="PF00109">
    <property type="entry name" value="ketoacyl-synt"/>
    <property type="match status" value="1"/>
</dbReference>
<feature type="compositionally biased region" description="Polar residues" evidence="7">
    <location>
        <begin position="1"/>
        <end position="12"/>
    </location>
</feature>
<dbReference type="SMART" id="SM00827">
    <property type="entry name" value="PKS_AT"/>
    <property type="match status" value="1"/>
</dbReference>
<dbReference type="GO" id="GO:0044550">
    <property type="term" value="P:secondary metabolite biosynthetic process"/>
    <property type="evidence" value="ECO:0007669"/>
    <property type="project" value="TreeGrafter"/>
</dbReference>
<dbReference type="SMART" id="SM00826">
    <property type="entry name" value="PKS_DH"/>
    <property type="match status" value="1"/>
</dbReference>
<feature type="region of interest" description="Disordered" evidence="7">
    <location>
        <begin position="1"/>
        <end position="40"/>
    </location>
</feature>
<dbReference type="Pfam" id="PF00698">
    <property type="entry name" value="Acyl_transf_1"/>
    <property type="match status" value="1"/>
</dbReference>
<dbReference type="InterPro" id="IPR014030">
    <property type="entry name" value="Ketoacyl_synth_N"/>
</dbReference>
<dbReference type="PROSITE" id="PS00606">
    <property type="entry name" value="KS3_1"/>
    <property type="match status" value="1"/>
</dbReference>
<name>A0A232LQQ8_9EURO</name>
<feature type="domain" description="Carrier" evidence="8">
    <location>
        <begin position="1702"/>
        <end position="1776"/>
    </location>
</feature>
<dbReference type="InterPro" id="IPR013968">
    <property type="entry name" value="PKS_KR"/>
</dbReference>
<dbReference type="InterPro" id="IPR050091">
    <property type="entry name" value="PKS_NRPS_Biosynth_Enz"/>
</dbReference>
<dbReference type="OrthoDB" id="329835at2759"/>
<evidence type="ECO:0000256" key="2">
    <source>
        <dbReference type="ARBA" id="ARBA00022553"/>
    </source>
</evidence>
<dbReference type="CDD" id="cd00833">
    <property type="entry name" value="PKS"/>
    <property type="match status" value="1"/>
</dbReference>
<dbReference type="InterPro" id="IPR036736">
    <property type="entry name" value="ACP-like_sf"/>
</dbReference>
<dbReference type="InterPro" id="IPR009081">
    <property type="entry name" value="PP-bd_ACP"/>
</dbReference>
<dbReference type="GO" id="GO:0006633">
    <property type="term" value="P:fatty acid biosynthetic process"/>
    <property type="evidence" value="ECO:0007669"/>
    <property type="project" value="InterPro"/>
</dbReference>
<dbReference type="PANTHER" id="PTHR43775:SF22">
    <property type="entry name" value="SYNTHASE, PUTATIVE (JCVI)-RELATED"/>
    <property type="match status" value="1"/>
</dbReference>
<dbReference type="Pfam" id="PF21089">
    <property type="entry name" value="PKS_DH_N"/>
    <property type="match status" value="1"/>
</dbReference>
<dbReference type="InterPro" id="IPR020841">
    <property type="entry name" value="PKS_Beta-ketoAc_synthase_dom"/>
</dbReference>
<keyword evidence="2" id="KW-0597">Phosphoprotein</keyword>
<dbReference type="SUPFAM" id="SSF51735">
    <property type="entry name" value="NAD(P)-binding Rossmann-fold domains"/>
    <property type="match status" value="2"/>
</dbReference>
<keyword evidence="4" id="KW-0511">Multifunctional enzyme</keyword>
<evidence type="ECO:0000259" key="9">
    <source>
        <dbReference type="PROSITE" id="PS52004"/>
    </source>
</evidence>
<dbReference type="SMART" id="SM00822">
    <property type="entry name" value="PKS_KR"/>
    <property type="match status" value="1"/>
</dbReference>
<dbReference type="SUPFAM" id="SSF55048">
    <property type="entry name" value="Probable ACP-binding domain of malonyl-CoA ACP transacylase"/>
    <property type="match status" value="1"/>
</dbReference>
<dbReference type="GO" id="GO:0004315">
    <property type="term" value="F:3-oxoacyl-[acyl-carrier-protein] synthase activity"/>
    <property type="evidence" value="ECO:0007669"/>
    <property type="project" value="InterPro"/>
</dbReference>
<dbReference type="InterPro" id="IPR036291">
    <property type="entry name" value="NAD(P)-bd_dom_sf"/>
</dbReference>
<evidence type="ECO:0000256" key="1">
    <source>
        <dbReference type="ARBA" id="ARBA00022450"/>
    </source>
</evidence>